<proteinExistence type="predicted"/>
<evidence type="ECO:0000256" key="1">
    <source>
        <dbReference type="PROSITE-ProRule" id="PRU00169"/>
    </source>
</evidence>
<dbReference type="Pfam" id="PF00072">
    <property type="entry name" value="Response_reg"/>
    <property type="match status" value="1"/>
</dbReference>
<dbReference type="Proteomes" id="UP000071065">
    <property type="component" value="Chromosome"/>
</dbReference>
<dbReference type="PANTHER" id="PTHR33121">
    <property type="entry name" value="CYCLIC DI-GMP PHOSPHODIESTERASE PDEF"/>
    <property type="match status" value="1"/>
</dbReference>
<sequence>MTLNLAELSVMVVEDHEFQRVVAEQALKGLGIKNLRLANNGSDALKQLENSPVIDIVICDLDMPEMDGIQFIRHLADEGYARAVIVASALAPSLIRTVEDMAQEHGLRVLGALPKPLSRDRVRELLKLYSVRTRPSNTVSHLHFTEEDLQKALDDDQFILHYQPKVLVRSGRLVSMEALCRWPHPEIGMVSPAHFIPLMESTGLIHQLTGRLVSQTLKQLRSDLDHGRAISIGVNLSPVVLTDTALPDDIYKKTRALNINPELLTLEITESTLIENAAKALETLARLKMKGFSLSIDDFGTGYSSMQQLNRIPFSELKIDQSFVQSANTDKTRKAIIEANINLAHTLEMETVAEGVETLEEWHLLDQLHCDMAQGFLIGKPMPAEELPEWEKQWTDKLPLPLPPDKPPAK</sequence>
<dbReference type="RefSeq" id="WP_082212309.1">
    <property type="nucleotide sequence ID" value="NZ_CP013251.1"/>
</dbReference>
<dbReference type="Gene3D" id="3.40.50.2300">
    <property type="match status" value="1"/>
</dbReference>
<dbReference type="GO" id="GO:0000160">
    <property type="term" value="P:phosphorelay signal transduction system"/>
    <property type="evidence" value="ECO:0007669"/>
    <property type="project" value="InterPro"/>
</dbReference>
<feature type="modified residue" description="4-aspartylphosphate" evidence="1">
    <location>
        <position position="60"/>
    </location>
</feature>
<dbReference type="EMBL" id="CP013251">
    <property type="protein sequence ID" value="AMO58367.1"/>
    <property type="molecule type" value="Genomic_DNA"/>
</dbReference>
<dbReference type="Gene3D" id="3.20.20.450">
    <property type="entry name" value="EAL domain"/>
    <property type="match status" value="1"/>
</dbReference>
<evidence type="ECO:0000313" key="5">
    <source>
        <dbReference type="Proteomes" id="UP000071065"/>
    </source>
</evidence>
<dbReference type="SUPFAM" id="SSF52172">
    <property type="entry name" value="CheY-like"/>
    <property type="match status" value="1"/>
</dbReference>
<dbReference type="KEGG" id="emp:EZMO1_4452"/>
<dbReference type="PANTHER" id="PTHR33121:SF79">
    <property type="entry name" value="CYCLIC DI-GMP PHOSPHODIESTERASE PDED-RELATED"/>
    <property type="match status" value="1"/>
</dbReference>
<dbReference type="PROSITE" id="PS50110">
    <property type="entry name" value="RESPONSE_REGULATORY"/>
    <property type="match status" value="1"/>
</dbReference>
<reference evidence="4 5" key="1">
    <citation type="journal article" date="2016" name="Front. Microbiol.">
        <title>Genomic Insight into the Host-Endosymbiont Relationship of Endozoicomonas montiporae CL-33(T) with its Coral Host.</title>
        <authorList>
            <person name="Ding J.-Y."/>
            <person name="Shiu J.-H."/>
            <person name="Chen W.-M."/>
            <person name="Chiang Y.-R."/>
            <person name="Tang S.-L."/>
        </authorList>
    </citation>
    <scope>NUCLEOTIDE SEQUENCE [LARGE SCALE GENOMIC DNA]</scope>
    <source>
        <strain evidence="4 5">CL-33</strain>
    </source>
</reference>
<dbReference type="SMART" id="SM00052">
    <property type="entry name" value="EAL"/>
    <property type="match status" value="1"/>
</dbReference>
<accession>A0A142BHZ1</accession>
<dbReference type="Pfam" id="PF00563">
    <property type="entry name" value="EAL"/>
    <property type="match status" value="1"/>
</dbReference>
<dbReference type="SUPFAM" id="SSF141868">
    <property type="entry name" value="EAL domain-like"/>
    <property type="match status" value="1"/>
</dbReference>
<evidence type="ECO:0000313" key="4">
    <source>
        <dbReference type="EMBL" id="AMO58367.1"/>
    </source>
</evidence>
<dbReference type="InterPro" id="IPR050706">
    <property type="entry name" value="Cyclic-di-GMP_PDE-like"/>
</dbReference>
<dbReference type="InterPro" id="IPR001633">
    <property type="entry name" value="EAL_dom"/>
</dbReference>
<dbReference type="AlphaFoldDB" id="A0A142BHZ1"/>
<dbReference type="CDD" id="cd01948">
    <property type="entry name" value="EAL"/>
    <property type="match status" value="1"/>
</dbReference>
<gene>
    <name evidence="4" type="ORF">EZMO1_4452</name>
</gene>
<dbReference type="InterPro" id="IPR035919">
    <property type="entry name" value="EAL_sf"/>
</dbReference>
<organism evidence="4 5">
    <name type="scientific">Endozoicomonas montiporae CL-33</name>
    <dbReference type="NCBI Taxonomy" id="570277"/>
    <lineage>
        <taxon>Bacteria</taxon>
        <taxon>Pseudomonadati</taxon>
        <taxon>Pseudomonadota</taxon>
        <taxon>Gammaproteobacteria</taxon>
        <taxon>Oceanospirillales</taxon>
        <taxon>Endozoicomonadaceae</taxon>
        <taxon>Endozoicomonas</taxon>
    </lineage>
</organism>
<name>A0A142BHZ1_9GAMM</name>
<dbReference type="STRING" id="570277.EZMO1_4452"/>
<dbReference type="PROSITE" id="PS50883">
    <property type="entry name" value="EAL"/>
    <property type="match status" value="1"/>
</dbReference>
<evidence type="ECO:0000259" key="2">
    <source>
        <dbReference type="PROSITE" id="PS50110"/>
    </source>
</evidence>
<dbReference type="InterPro" id="IPR001789">
    <property type="entry name" value="Sig_transdc_resp-reg_receiver"/>
</dbReference>
<dbReference type="PATRIC" id="fig|570277.3.peg.4771"/>
<feature type="domain" description="Response regulatory" evidence="2">
    <location>
        <begin position="9"/>
        <end position="130"/>
    </location>
</feature>
<keyword evidence="1" id="KW-0597">Phosphoprotein</keyword>
<dbReference type="GO" id="GO:0071111">
    <property type="term" value="F:cyclic-guanylate-specific phosphodiesterase activity"/>
    <property type="evidence" value="ECO:0007669"/>
    <property type="project" value="InterPro"/>
</dbReference>
<evidence type="ECO:0000259" key="3">
    <source>
        <dbReference type="PROSITE" id="PS50883"/>
    </source>
</evidence>
<dbReference type="SMART" id="SM00448">
    <property type="entry name" value="REC"/>
    <property type="match status" value="1"/>
</dbReference>
<dbReference type="InterPro" id="IPR011006">
    <property type="entry name" value="CheY-like_superfamily"/>
</dbReference>
<dbReference type="OrthoDB" id="9812358at2"/>
<feature type="domain" description="EAL" evidence="3">
    <location>
        <begin position="142"/>
        <end position="395"/>
    </location>
</feature>
<protein>
    <submittedName>
        <fullName evidence="4">Response regulator</fullName>
    </submittedName>
</protein>